<organism evidence="1 2">
    <name type="scientific">Allacma fusca</name>
    <dbReference type="NCBI Taxonomy" id="39272"/>
    <lineage>
        <taxon>Eukaryota</taxon>
        <taxon>Metazoa</taxon>
        <taxon>Ecdysozoa</taxon>
        <taxon>Arthropoda</taxon>
        <taxon>Hexapoda</taxon>
        <taxon>Collembola</taxon>
        <taxon>Symphypleona</taxon>
        <taxon>Sminthuridae</taxon>
        <taxon>Allacma</taxon>
    </lineage>
</organism>
<name>A0A8J2PQY9_9HEXA</name>
<protein>
    <submittedName>
        <fullName evidence="1">Uncharacterized protein</fullName>
    </submittedName>
</protein>
<comment type="caution">
    <text evidence="1">The sequence shown here is derived from an EMBL/GenBank/DDBJ whole genome shotgun (WGS) entry which is preliminary data.</text>
</comment>
<reference evidence="1" key="1">
    <citation type="submission" date="2021-06" db="EMBL/GenBank/DDBJ databases">
        <authorList>
            <person name="Hodson N. C."/>
            <person name="Mongue J. A."/>
            <person name="Jaron S. K."/>
        </authorList>
    </citation>
    <scope>NUCLEOTIDE SEQUENCE</scope>
</reference>
<dbReference type="AlphaFoldDB" id="A0A8J2PQY9"/>
<keyword evidence="2" id="KW-1185">Reference proteome</keyword>
<sequence length="156" mass="17518">MERLKTIDIASTQGKICWYPSPGPHIQRKLFLLNSNLDSHQQICLAITTHPDLVRKASQVQSSPTIVILSIGQRSTNAQPEETQMATLHHISELCIQHYGSYAFIPKSRLSFALMNDSEISVHVNSGSYIEHYDFTARALEGTIPIQEVDKVKTPF</sequence>
<proteinExistence type="predicted"/>
<evidence type="ECO:0000313" key="1">
    <source>
        <dbReference type="EMBL" id="CAG7830069.1"/>
    </source>
</evidence>
<dbReference type="Proteomes" id="UP000708208">
    <property type="component" value="Unassembled WGS sequence"/>
</dbReference>
<evidence type="ECO:0000313" key="2">
    <source>
        <dbReference type="Proteomes" id="UP000708208"/>
    </source>
</evidence>
<gene>
    <name evidence="1" type="ORF">AFUS01_LOCUS39896</name>
</gene>
<dbReference type="EMBL" id="CAJVCH010554120">
    <property type="protein sequence ID" value="CAG7830069.1"/>
    <property type="molecule type" value="Genomic_DNA"/>
</dbReference>
<accession>A0A8J2PQY9</accession>